<keyword evidence="1" id="KW-1133">Transmembrane helix</keyword>
<dbReference type="OMA" id="YTFWVAV"/>
<protein>
    <submittedName>
        <fullName evidence="2">Uncharacterized protein</fullName>
    </submittedName>
</protein>
<dbReference type="HOGENOM" id="CLU_053383_2_1_1"/>
<reference evidence="2 3" key="1">
    <citation type="journal article" date="2014" name="Genome Announc.">
        <title>Draft genome sequence of the pathogenic fungus Scedosporium apiospermum.</title>
        <authorList>
            <person name="Vandeputte P."/>
            <person name="Ghamrawi S."/>
            <person name="Rechenmann M."/>
            <person name="Iltis A."/>
            <person name="Giraud S."/>
            <person name="Fleury M."/>
            <person name="Thornton C."/>
            <person name="Delhaes L."/>
            <person name="Meyer W."/>
            <person name="Papon N."/>
            <person name="Bouchara J.P."/>
        </authorList>
    </citation>
    <scope>NUCLEOTIDE SEQUENCE [LARGE SCALE GENOMIC DNA]</scope>
    <source>
        <strain evidence="2 3">IHEM 14462</strain>
    </source>
</reference>
<dbReference type="EMBL" id="JOWA01000011">
    <property type="protein sequence ID" value="KEZ46896.1"/>
    <property type="molecule type" value="Genomic_DNA"/>
</dbReference>
<dbReference type="OrthoDB" id="5428890at2759"/>
<keyword evidence="1" id="KW-0472">Membrane</keyword>
<keyword evidence="3" id="KW-1185">Reference proteome</keyword>
<evidence type="ECO:0000313" key="3">
    <source>
        <dbReference type="Proteomes" id="UP000028545"/>
    </source>
</evidence>
<feature type="transmembrane region" description="Helical" evidence="1">
    <location>
        <begin position="217"/>
        <end position="238"/>
    </location>
</feature>
<comment type="caution">
    <text evidence="2">The sequence shown here is derived from an EMBL/GenBank/DDBJ whole genome shotgun (WGS) entry which is preliminary data.</text>
</comment>
<sequence length="262" mass="30396">MSAKTHNHLLTIADIVLQDIQKAAAFEELKKWEPHSNAVESCLNKSVHLCAALLLMMEVGDQRFGFSGSYPLKWHSSQSLREAVYQHFENARGRIIQPDNQRTGKLFTAHNLKHIGGMEISLQNSLLPSGLAEETLRTLMLLFPRGDSSRPRRWVSKQIRKHNLDPTLGHLGNLRVHDRRFERFDYWHDRLVILKQAFDESNPRTLRHWWNDRRNSVQWYTFWVAILIFATTIFFGIVQSLEGGMQVWLSWKALERDGGKAG</sequence>
<evidence type="ECO:0000313" key="2">
    <source>
        <dbReference type="EMBL" id="KEZ46896.1"/>
    </source>
</evidence>
<dbReference type="VEuPathDB" id="FungiDB:SAPIO_CDS0233"/>
<dbReference type="AlphaFoldDB" id="A0A084GHT4"/>
<evidence type="ECO:0000256" key="1">
    <source>
        <dbReference type="SAM" id="Phobius"/>
    </source>
</evidence>
<name>A0A084GHT4_PSEDA</name>
<dbReference type="GeneID" id="27718385"/>
<proteinExistence type="predicted"/>
<accession>A0A084GHT4</accession>
<keyword evidence="1" id="KW-0812">Transmembrane</keyword>
<gene>
    <name evidence="2" type="ORF">SAPIO_CDS0233</name>
</gene>
<organism evidence="2 3">
    <name type="scientific">Pseudallescheria apiosperma</name>
    <name type="common">Scedosporium apiospermum</name>
    <dbReference type="NCBI Taxonomy" id="563466"/>
    <lineage>
        <taxon>Eukaryota</taxon>
        <taxon>Fungi</taxon>
        <taxon>Dikarya</taxon>
        <taxon>Ascomycota</taxon>
        <taxon>Pezizomycotina</taxon>
        <taxon>Sordariomycetes</taxon>
        <taxon>Hypocreomycetidae</taxon>
        <taxon>Microascales</taxon>
        <taxon>Microascaceae</taxon>
        <taxon>Scedosporium</taxon>
    </lineage>
</organism>
<dbReference type="KEGG" id="sapo:SAPIO_CDS0233"/>
<dbReference type="Proteomes" id="UP000028545">
    <property type="component" value="Unassembled WGS sequence"/>
</dbReference>
<dbReference type="RefSeq" id="XP_016646695.1">
    <property type="nucleotide sequence ID" value="XM_016783062.1"/>
</dbReference>